<dbReference type="Proteomes" id="UP000636709">
    <property type="component" value="Unassembled WGS sequence"/>
</dbReference>
<name>A0A835KNN1_9POAL</name>
<keyword evidence="4" id="KW-0521">NADP</keyword>
<evidence type="ECO:0000256" key="6">
    <source>
        <dbReference type="RuleBase" id="RU361177"/>
    </source>
</evidence>
<dbReference type="PRINTS" id="PR00419">
    <property type="entry name" value="ADXRDTASE"/>
</dbReference>
<evidence type="ECO:0000256" key="2">
    <source>
        <dbReference type="ARBA" id="ARBA00022630"/>
    </source>
</evidence>
<keyword evidence="5 6" id="KW-0560">Oxidoreductase</keyword>
<keyword evidence="8" id="KW-1185">Reference proteome</keyword>
<keyword evidence="3 6" id="KW-0274">FAD</keyword>
<dbReference type="GO" id="GO:0050661">
    <property type="term" value="F:NADP binding"/>
    <property type="evidence" value="ECO:0007669"/>
    <property type="project" value="InterPro"/>
</dbReference>
<dbReference type="OrthoDB" id="66881at2759"/>
<dbReference type="Pfam" id="PF00743">
    <property type="entry name" value="FMO-like"/>
    <property type="match status" value="2"/>
</dbReference>
<dbReference type="PROSITE" id="PS51257">
    <property type="entry name" value="PROKAR_LIPOPROTEIN"/>
    <property type="match status" value="1"/>
</dbReference>
<evidence type="ECO:0000256" key="4">
    <source>
        <dbReference type="ARBA" id="ARBA00022857"/>
    </source>
</evidence>
<dbReference type="GO" id="GO:0004499">
    <property type="term" value="F:N,N-dimethylaniline monooxygenase activity"/>
    <property type="evidence" value="ECO:0007669"/>
    <property type="project" value="InterPro"/>
</dbReference>
<keyword evidence="2 6" id="KW-0285">Flavoprotein</keyword>
<dbReference type="InterPro" id="IPR000960">
    <property type="entry name" value="Flavin_mOase"/>
</dbReference>
<dbReference type="FunFam" id="3.50.50.60:FF:000169">
    <property type="entry name" value="Flavin-containing monooxygenase"/>
    <property type="match status" value="1"/>
</dbReference>
<dbReference type="InterPro" id="IPR020946">
    <property type="entry name" value="Flavin_mOase-like"/>
</dbReference>
<sequence length="531" mass="59726">MDHKAAKRVAIVGAGTSGLAACKHLLARGFRPVVFEAGPTVGGLWTRTLASTRLQSHAAGYRFSDFPWPEDADMAWPESVTEMYPSHHKVMEYIRLYACKFGLLEYIRFNCQVLGVEYLGATEEEIMSWEQWSGNGTAFGTGKDGGWRITVKDLKVDGNALEYHTTTLFQVVQVDFLILCIGKHSGTPNIPEFPANGPELFRGKILHSLDYSYMDNVAHFVKGKHVTIVGSGKSAFDIAAEVAKVNVFRTKHWLVHKSSIWGIDLGYFYLNRISQLLLHKPGEGFLHYLLAAAWSPLRWAMSKVIETYFKWSIPLQKHGMVPDYSFSFAMSSCSIAMLPEGFYDRVDEGSIILKKSKAFNFSNDAIILQDRNESIKSDIVILATGFRGDQKLRDIFTANWCRKIVAGSPDTSAPLYRECIHPRIPQLAIVGYTESLTNLYASERMANWVAHFLAGGFKLPSITCMEKSVAEWAKYKNIYNGKYFHKSCISTLNIRLNDLLCQDIGCNSKRKNGFLAEWFQPYGPADYAGLY</sequence>
<dbReference type="EMBL" id="JACEFO010000718">
    <property type="protein sequence ID" value="KAF8759348.1"/>
    <property type="molecule type" value="Genomic_DNA"/>
</dbReference>
<dbReference type="AlphaFoldDB" id="A0A835KNN1"/>
<dbReference type="GO" id="GO:0050660">
    <property type="term" value="F:flavin adenine dinucleotide binding"/>
    <property type="evidence" value="ECO:0007669"/>
    <property type="project" value="InterPro"/>
</dbReference>
<keyword evidence="6" id="KW-0503">Monooxygenase</keyword>
<evidence type="ECO:0000313" key="7">
    <source>
        <dbReference type="EMBL" id="KAF8759348.1"/>
    </source>
</evidence>
<evidence type="ECO:0000256" key="3">
    <source>
        <dbReference type="ARBA" id="ARBA00022827"/>
    </source>
</evidence>
<evidence type="ECO:0000313" key="8">
    <source>
        <dbReference type="Proteomes" id="UP000636709"/>
    </source>
</evidence>
<comment type="similarity">
    <text evidence="1 6">Belongs to the FMO family.</text>
</comment>
<dbReference type="PANTHER" id="PTHR23023">
    <property type="entry name" value="DIMETHYLANILINE MONOOXYGENASE"/>
    <property type="match status" value="1"/>
</dbReference>
<dbReference type="SUPFAM" id="SSF51905">
    <property type="entry name" value="FAD/NAD(P)-binding domain"/>
    <property type="match status" value="2"/>
</dbReference>
<accession>A0A835KNN1</accession>
<comment type="cofactor">
    <cofactor evidence="6">
        <name>FAD</name>
        <dbReference type="ChEBI" id="CHEBI:57692"/>
    </cofactor>
</comment>
<reference evidence="7" key="1">
    <citation type="submission" date="2020-07" db="EMBL/GenBank/DDBJ databases">
        <title>Genome sequence and genetic diversity analysis of an under-domesticated orphan crop, white fonio (Digitaria exilis).</title>
        <authorList>
            <person name="Bennetzen J.L."/>
            <person name="Chen S."/>
            <person name="Ma X."/>
            <person name="Wang X."/>
            <person name="Yssel A.E.J."/>
            <person name="Chaluvadi S.R."/>
            <person name="Johnson M."/>
            <person name="Gangashetty P."/>
            <person name="Hamidou F."/>
            <person name="Sanogo M.D."/>
            <person name="Zwaenepoel A."/>
            <person name="Wallace J."/>
            <person name="Van De Peer Y."/>
            <person name="Van Deynze A."/>
        </authorList>
    </citation>
    <scope>NUCLEOTIDE SEQUENCE</scope>
    <source>
        <tissue evidence="7">Leaves</tissue>
    </source>
</reference>
<dbReference type="Gene3D" id="3.50.50.60">
    <property type="entry name" value="FAD/NAD(P)-binding domain"/>
    <property type="match status" value="2"/>
</dbReference>
<dbReference type="EC" id="1.-.-.-" evidence="6"/>
<dbReference type="PIRSF" id="PIRSF000332">
    <property type="entry name" value="FMO"/>
    <property type="match status" value="1"/>
</dbReference>
<dbReference type="InterPro" id="IPR050346">
    <property type="entry name" value="FMO-like"/>
</dbReference>
<proteinExistence type="inferred from homology"/>
<comment type="caution">
    <text evidence="7">The sequence shown here is derived from an EMBL/GenBank/DDBJ whole genome shotgun (WGS) entry which is preliminary data.</text>
</comment>
<organism evidence="7 8">
    <name type="scientific">Digitaria exilis</name>
    <dbReference type="NCBI Taxonomy" id="1010633"/>
    <lineage>
        <taxon>Eukaryota</taxon>
        <taxon>Viridiplantae</taxon>
        <taxon>Streptophyta</taxon>
        <taxon>Embryophyta</taxon>
        <taxon>Tracheophyta</taxon>
        <taxon>Spermatophyta</taxon>
        <taxon>Magnoliopsida</taxon>
        <taxon>Liliopsida</taxon>
        <taxon>Poales</taxon>
        <taxon>Poaceae</taxon>
        <taxon>PACMAD clade</taxon>
        <taxon>Panicoideae</taxon>
        <taxon>Panicodae</taxon>
        <taxon>Paniceae</taxon>
        <taxon>Anthephorinae</taxon>
        <taxon>Digitaria</taxon>
    </lineage>
</organism>
<dbReference type="FunFam" id="3.50.50.60:FF:000403">
    <property type="entry name" value="Flavin-containing monooxygenase"/>
    <property type="match status" value="1"/>
</dbReference>
<evidence type="ECO:0000256" key="1">
    <source>
        <dbReference type="ARBA" id="ARBA00009183"/>
    </source>
</evidence>
<gene>
    <name evidence="7" type="ORF">HU200_010389</name>
</gene>
<dbReference type="InterPro" id="IPR036188">
    <property type="entry name" value="FAD/NAD-bd_sf"/>
</dbReference>
<evidence type="ECO:0000256" key="5">
    <source>
        <dbReference type="ARBA" id="ARBA00023002"/>
    </source>
</evidence>
<protein>
    <recommendedName>
        <fullName evidence="6">Flavin-containing monooxygenase</fullName>
        <ecNumber evidence="6">1.-.-.-</ecNumber>
    </recommendedName>
</protein>